<dbReference type="NCBIfam" id="TIGR00756">
    <property type="entry name" value="PPR"/>
    <property type="match status" value="1"/>
</dbReference>
<keyword evidence="5" id="KW-1185">Reference proteome</keyword>
<dbReference type="InterPro" id="IPR011990">
    <property type="entry name" value="TPR-like_helical_dom_sf"/>
</dbReference>
<comment type="similarity">
    <text evidence="1">Belongs to the PPR family. P subfamily.</text>
</comment>
<evidence type="ECO:0000313" key="5">
    <source>
        <dbReference type="Proteomes" id="UP001567538"/>
    </source>
</evidence>
<reference evidence="4 5" key="1">
    <citation type="submission" date="2024-06" db="EMBL/GenBank/DDBJ databases">
        <title>A chromosome level genome sequence of Diviner's sage (Salvia divinorum).</title>
        <authorList>
            <person name="Ford S.A."/>
            <person name="Ro D.-K."/>
            <person name="Ness R.W."/>
            <person name="Phillips M.A."/>
        </authorList>
    </citation>
    <scope>NUCLEOTIDE SEQUENCE [LARGE SCALE GENOMIC DNA]</scope>
    <source>
        <strain evidence="4">SAF-2024a</strain>
        <tissue evidence="4">Leaf</tissue>
    </source>
</reference>
<dbReference type="Proteomes" id="UP001567538">
    <property type="component" value="Unassembled WGS sequence"/>
</dbReference>
<evidence type="ECO:0008006" key="6">
    <source>
        <dbReference type="Google" id="ProtNLM"/>
    </source>
</evidence>
<name>A0ABD1GPN5_SALDI</name>
<feature type="repeat" description="PPR" evidence="3">
    <location>
        <begin position="57"/>
        <end position="91"/>
    </location>
</feature>
<dbReference type="PANTHER" id="PTHR47939">
    <property type="entry name" value="MEMBRANE-ASSOCIATED SALT-INDUCIBLE PROTEIN-LIKE"/>
    <property type="match status" value="1"/>
</dbReference>
<feature type="repeat" description="PPR" evidence="3">
    <location>
        <begin position="22"/>
        <end position="56"/>
    </location>
</feature>
<evidence type="ECO:0000313" key="4">
    <source>
        <dbReference type="EMBL" id="KAL1546090.1"/>
    </source>
</evidence>
<evidence type="ECO:0000256" key="2">
    <source>
        <dbReference type="ARBA" id="ARBA00022737"/>
    </source>
</evidence>
<proteinExistence type="inferred from homology"/>
<sequence length="98" mass="11256">MGKTYKALEVSEMMKSVGVKHNMKTCSMLINGFIYLKDWANAFSIFEDVIGDGLEPDVILYNNIIRAFCGIEHMERAILTVEEMKRRVIDRPQGHFCP</sequence>
<accession>A0ABD1GPN5</accession>
<dbReference type="PROSITE" id="PS51375">
    <property type="entry name" value="PPR"/>
    <property type="match status" value="2"/>
</dbReference>
<organism evidence="4 5">
    <name type="scientific">Salvia divinorum</name>
    <name type="common">Maria pastora</name>
    <name type="synonym">Diviner's sage</name>
    <dbReference type="NCBI Taxonomy" id="28513"/>
    <lineage>
        <taxon>Eukaryota</taxon>
        <taxon>Viridiplantae</taxon>
        <taxon>Streptophyta</taxon>
        <taxon>Embryophyta</taxon>
        <taxon>Tracheophyta</taxon>
        <taxon>Spermatophyta</taxon>
        <taxon>Magnoliopsida</taxon>
        <taxon>eudicotyledons</taxon>
        <taxon>Gunneridae</taxon>
        <taxon>Pentapetalae</taxon>
        <taxon>asterids</taxon>
        <taxon>lamiids</taxon>
        <taxon>Lamiales</taxon>
        <taxon>Lamiaceae</taxon>
        <taxon>Nepetoideae</taxon>
        <taxon>Mentheae</taxon>
        <taxon>Salviinae</taxon>
        <taxon>Salvia</taxon>
        <taxon>Salvia subgen. Calosphace</taxon>
    </lineage>
</organism>
<dbReference type="PANTHER" id="PTHR47939:SF1">
    <property type="entry name" value="OS04G0684500 PROTEIN"/>
    <property type="match status" value="1"/>
</dbReference>
<dbReference type="Pfam" id="PF13812">
    <property type="entry name" value="PPR_3"/>
    <property type="match status" value="1"/>
</dbReference>
<comment type="caution">
    <text evidence="4">The sequence shown here is derived from an EMBL/GenBank/DDBJ whole genome shotgun (WGS) entry which is preliminary data.</text>
</comment>
<dbReference type="AlphaFoldDB" id="A0ABD1GPN5"/>
<evidence type="ECO:0000256" key="3">
    <source>
        <dbReference type="PROSITE-ProRule" id="PRU00708"/>
    </source>
</evidence>
<evidence type="ECO:0000256" key="1">
    <source>
        <dbReference type="ARBA" id="ARBA00007626"/>
    </source>
</evidence>
<protein>
    <recommendedName>
        <fullName evidence="6">Pentatricopeptide repeat-containing protein</fullName>
    </recommendedName>
</protein>
<dbReference type="EMBL" id="JBEAFC010000008">
    <property type="protein sequence ID" value="KAL1546090.1"/>
    <property type="molecule type" value="Genomic_DNA"/>
</dbReference>
<gene>
    <name evidence="4" type="ORF">AAHA92_22741</name>
</gene>
<dbReference type="Gene3D" id="1.25.40.10">
    <property type="entry name" value="Tetratricopeptide repeat domain"/>
    <property type="match status" value="1"/>
</dbReference>
<dbReference type="InterPro" id="IPR050667">
    <property type="entry name" value="PPR-containing_protein"/>
</dbReference>
<keyword evidence="2" id="KW-0677">Repeat</keyword>
<dbReference type="InterPro" id="IPR002885">
    <property type="entry name" value="PPR_rpt"/>
</dbReference>